<evidence type="ECO:0000313" key="1">
    <source>
        <dbReference type="EMBL" id="AGY46694.1"/>
    </source>
</evidence>
<organism evidence="1 2">
    <name type="scientific">Bacillus phage BigBertha</name>
    <dbReference type="NCBI Taxonomy" id="1406781"/>
    <lineage>
        <taxon>Viruses</taxon>
        <taxon>Duplodnaviria</taxon>
        <taxon>Heunggongvirae</taxon>
        <taxon>Uroviricota</taxon>
        <taxon>Caudoviricetes</taxon>
        <taxon>Herelleviridae</taxon>
        <taxon>Bastillevirinae</taxon>
        <taxon>Bequatrovirus</taxon>
        <taxon>Bequatrovirus bigbertha</taxon>
    </lineage>
</organism>
<dbReference type="RefSeq" id="YP_008771213.1">
    <property type="nucleotide sequence ID" value="NC_022769.1"/>
</dbReference>
<name>U5PS30_9CAUD</name>
<dbReference type="Proteomes" id="UP000017644">
    <property type="component" value="Segment"/>
</dbReference>
<sequence length="60" mass="7242">MELKTVYAVYTIDSMEEPELELVFEHKPDAERYRDLKNKNSNGIVFRIVEPVKFKPREIW</sequence>
<reference evidence="1 2" key="1">
    <citation type="journal article" date="2013" name="Genome Announc.">
        <title>Complete Genome of Bacillus thuringiensis Myophage BigBertha.</title>
        <authorList>
            <person name="Ting J.H."/>
            <person name="Smyth T.B."/>
            <person name="Chamakura K.R."/>
            <person name="Kuty Everett G.F."/>
        </authorList>
    </citation>
    <scope>NUCLEOTIDE SEQUENCE [LARGE SCALE GENOMIC DNA]</scope>
</reference>
<dbReference type="GeneID" id="17959769"/>
<evidence type="ECO:0000313" key="2">
    <source>
        <dbReference type="Proteomes" id="UP000017644"/>
    </source>
</evidence>
<protein>
    <submittedName>
        <fullName evidence="1">Uncharacterized protein</fullName>
    </submittedName>
</protein>
<accession>U5PS30</accession>
<proteinExistence type="predicted"/>
<dbReference type="EMBL" id="KF669647">
    <property type="protein sequence ID" value="AGY46694.1"/>
    <property type="molecule type" value="Genomic_DNA"/>
</dbReference>
<keyword evidence="2" id="KW-1185">Reference proteome</keyword>
<dbReference type="KEGG" id="vg:17959769"/>
<gene>
    <name evidence="1" type="ORF">BigBertha_186</name>
</gene>